<protein>
    <submittedName>
        <fullName evidence="1">Uncharacterized protein</fullName>
    </submittedName>
</protein>
<organism evidence="1 2">
    <name type="scientific">Crotalaria pallida</name>
    <name type="common">Smooth rattlebox</name>
    <name type="synonym">Crotalaria striata</name>
    <dbReference type="NCBI Taxonomy" id="3830"/>
    <lineage>
        <taxon>Eukaryota</taxon>
        <taxon>Viridiplantae</taxon>
        <taxon>Streptophyta</taxon>
        <taxon>Embryophyta</taxon>
        <taxon>Tracheophyta</taxon>
        <taxon>Spermatophyta</taxon>
        <taxon>Magnoliopsida</taxon>
        <taxon>eudicotyledons</taxon>
        <taxon>Gunneridae</taxon>
        <taxon>Pentapetalae</taxon>
        <taxon>rosids</taxon>
        <taxon>fabids</taxon>
        <taxon>Fabales</taxon>
        <taxon>Fabaceae</taxon>
        <taxon>Papilionoideae</taxon>
        <taxon>50 kb inversion clade</taxon>
        <taxon>genistoids sensu lato</taxon>
        <taxon>core genistoids</taxon>
        <taxon>Crotalarieae</taxon>
        <taxon>Crotalaria</taxon>
    </lineage>
</organism>
<dbReference type="EMBL" id="JAYWIO010000001">
    <property type="protein sequence ID" value="KAK7288557.1"/>
    <property type="molecule type" value="Genomic_DNA"/>
</dbReference>
<name>A0AAN9P8E5_CROPI</name>
<gene>
    <name evidence="1" type="ORF">RIF29_02018</name>
</gene>
<reference evidence="1 2" key="1">
    <citation type="submission" date="2024-01" db="EMBL/GenBank/DDBJ databases">
        <title>The genomes of 5 underutilized Papilionoideae crops provide insights into root nodulation and disease resistanc.</title>
        <authorList>
            <person name="Yuan L."/>
        </authorList>
    </citation>
    <scope>NUCLEOTIDE SEQUENCE [LARGE SCALE GENOMIC DNA]</scope>
    <source>
        <strain evidence="1">ZHUSHIDOU_FW_LH</strain>
        <tissue evidence="1">Leaf</tissue>
    </source>
</reference>
<accession>A0AAN9P8E5</accession>
<evidence type="ECO:0000313" key="2">
    <source>
        <dbReference type="Proteomes" id="UP001372338"/>
    </source>
</evidence>
<sequence>MYRLMRNLELIKPGLIDLNKRKFRDIDTKERQERDKLDAIQEMLQNDPMNIYLQKIEKEARKEHYELYKAAVVFLKQKSKQDWLCEGDLNTKFFHQTIRIRSV</sequence>
<dbReference type="AlphaFoldDB" id="A0AAN9P8E5"/>
<dbReference type="Proteomes" id="UP001372338">
    <property type="component" value="Unassembled WGS sequence"/>
</dbReference>
<keyword evidence="2" id="KW-1185">Reference proteome</keyword>
<comment type="caution">
    <text evidence="1">The sequence shown here is derived from an EMBL/GenBank/DDBJ whole genome shotgun (WGS) entry which is preliminary data.</text>
</comment>
<evidence type="ECO:0000313" key="1">
    <source>
        <dbReference type="EMBL" id="KAK7288557.1"/>
    </source>
</evidence>
<proteinExistence type="predicted"/>